<evidence type="ECO:0000256" key="6">
    <source>
        <dbReference type="HAMAP-Rule" id="MF_02204"/>
    </source>
</evidence>
<dbReference type="PRINTS" id="PR01021">
    <property type="entry name" value="OMPADOMAIN"/>
</dbReference>
<proteinExistence type="inferred from homology"/>
<dbReference type="Pfam" id="PF00691">
    <property type="entry name" value="OmpA"/>
    <property type="match status" value="1"/>
</dbReference>
<dbReference type="InterPro" id="IPR050330">
    <property type="entry name" value="Bact_OuterMem_StrucFunc"/>
</dbReference>
<evidence type="ECO:0000313" key="8">
    <source>
        <dbReference type="EMBL" id="PKZ28821.1"/>
    </source>
</evidence>
<dbReference type="SUPFAM" id="SSF103088">
    <property type="entry name" value="OmpA-like"/>
    <property type="match status" value="1"/>
</dbReference>
<comment type="subcellular location">
    <subcellularLocation>
        <location evidence="6">Cell outer membrane</location>
        <topology evidence="6">Lipid-anchor</topology>
    </subcellularLocation>
</comment>
<comment type="caution">
    <text evidence="8">The sequence shown here is derived from an EMBL/GenBank/DDBJ whole genome shotgun (WGS) entry which is preliminary data.</text>
</comment>
<gene>
    <name evidence="6" type="primary">pal</name>
    <name evidence="8" type="ORF">CYJ41_06870</name>
</gene>
<keyword evidence="1 6" id="KW-0732">Signal</keyword>
<dbReference type="GO" id="GO:0051301">
    <property type="term" value="P:cell division"/>
    <property type="evidence" value="ECO:0007669"/>
    <property type="project" value="InterPro"/>
</dbReference>
<name>A0A2I1N8X8_9BACT</name>
<dbReference type="CDD" id="cd07185">
    <property type="entry name" value="OmpA_C-like"/>
    <property type="match status" value="1"/>
</dbReference>
<dbReference type="PROSITE" id="PS51123">
    <property type="entry name" value="OMPA_2"/>
    <property type="match status" value="1"/>
</dbReference>
<comment type="similarity">
    <text evidence="6">Belongs to the Pal lipoprotein family.</text>
</comment>
<evidence type="ECO:0000256" key="2">
    <source>
        <dbReference type="ARBA" id="ARBA00023136"/>
    </source>
</evidence>
<evidence type="ECO:0000256" key="5">
    <source>
        <dbReference type="ARBA" id="ARBA00023288"/>
    </source>
</evidence>
<evidence type="ECO:0000256" key="1">
    <source>
        <dbReference type="ARBA" id="ARBA00022729"/>
    </source>
</evidence>
<dbReference type="InterPro" id="IPR006665">
    <property type="entry name" value="OmpA-like"/>
</dbReference>
<keyword evidence="3 6" id="KW-0564">Palmitate</keyword>
<accession>A0A2I1N8X8</accession>
<dbReference type="Proteomes" id="UP000234639">
    <property type="component" value="Unassembled WGS sequence"/>
</dbReference>
<dbReference type="PANTHER" id="PTHR30329:SF21">
    <property type="entry name" value="LIPOPROTEIN YIAD-RELATED"/>
    <property type="match status" value="1"/>
</dbReference>
<sequence length="160" mass="17780">MKKTVLTSIAIVAILMAGCSKKRPEVAVQEAPVMSDAQMLAQLASQIQNQVQNVYFDFDKYNVKPEMRSVVNSNAALFNQSGADRINVKVEGNCDEWGTDEYNYALGLKRAKSVKDALVANGVRADRISVVSYGESNPVCKDKSKSCDAQNRRDEFRVFY</sequence>
<organism evidence="8 9">
    <name type="scientific">Campylobacter ureolyticus</name>
    <dbReference type="NCBI Taxonomy" id="827"/>
    <lineage>
        <taxon>Bacteria</taxon>
        <taxon>Pseudomonadati</taxon>
        <taxon>Campylobacterota</taxon>
        <taxon>Epsilonproteobacteria</taxon>
        <taxon>Campylobacterales</taxon>
        <taxon>Campylobacteraceae</taxon>
        <taxon>Campylobacter</taxon>
    </lineage>
</organism>
<keyword evidence="4 6" id="KW-0998">Cell outer membrane</keyword>
<dbReference type="GO" id="GO:0009279">
    <property type="term" value="C:cell outer membrane"/>
    <property type="evidence" value="ECO:0007669"/>
    <property type="project" value="UniProtKB-SubCell"/>
</dbReference>
<keyword evidence="5 6" id="KW-0449">Lipoprotein</keyword>
<dbReference type="HAMAP" id="MF_02204">
    <property type="entry name" value="Pal"/>
    <property type="match status" value="1"/>
</dbReference>
<evidence type="ECO:0000256" key="4">
    <source>
        <dbReference type="ARBA" id="ARBA00023237"/>
    </source>
</evidence>
<dbReference type="InterPro" id="IPR039001">
    <property type="entry name" value="Pal"/>
</dbReference>
<reference evidence="8 9" key="1">
    <citation type="submission" date="2017-12" db="EMBL/GenBank/DDBJ databases">
        <title>Phylogenetic diversity of female urinary microbiome.</title>
        <authorList>
            <person name="Thomas-White K."/>
            <person name="Wolfe A.J."/>
        </authorList>
    </citation>
    <scope>NUCLEOTIDE SEQUENCE [LARGE SCALE GENOMIC DNA]</scope>
    <source>
        <strain evidence="8 9">UMB0112</strain>
    </source>
</reference>
<dbReference type="InterPro" id="IPR006664">
    <property type="entry name" value="OMP_bac"/>
</dbReference>
<dbReference type="PROSITE" id="PS51257">
    <property type="entry name" value="PROKAR_LIPOPROTEIN"/>
    <property type="match status" value="1"/>
</dbReference>
<protein>
    <recommendedName>
        <fullName evidence="6">Peptidoglycan-associated lipoprotein</fullName>
        <shortName evidence="6">PAL</shortName>
    </recommendedName>
</protein>
<evidence type="ECO:0000256" key="3">
    <source>
        <dbReference type="ARBA" id="ARBA00023139"/>
    </source>
</evidence>
<keyword evidence="2 6" id="KW-0472">Membrane</keyword>
<dbReference type="AlphaFoldDB" id="A0A2I1N8X8"/>
<evidence type="ECO:0000313" key="9">
    <source>
        <dbReference type="Proteomes" id="UP000234639"/>
    </source>
</evidence>
<dbReference type="EMBL" id="PKHU01000006">
    <property type="protein sequence ID" value="PKZ28821.1"/>
    <property type="molecule type" value="Genomic_DNA"/>
</dbReference>
<dbReference type="InterPro" id="IPR036737">
    <property type="entry name" value="OmpA-like_sf"/>
</dbReference>
<dbReference type="RefSeq" id="WP_101637520.1">
    <property type="nucleotide sequence ID" value="NZ_JAPXGI010000004.1"/>
</dbReference>
<dbReference type="PANTHER" id="PTHR30329">
    <property type="entry name" value="STATOR ELEMENT OF FLAGELLAR MOTOR COMPLEX"/>
    <property type="match status" value="1"/>
</dbReference>
<evidence type="ECO:0000259" key="7">
    <source>
        <dbReference type="PROSITE" id="PS51123"/>
    </source>
</evidence>
<feature type="domain" description="OmpA-like" evidence="7">
    <location>
        <begin position="43"/>
        <end position="160"/>
    </location>
</feature>
<dbReference type="Gene3D" id="3.30.1330.60">
    <property type="entry name" value="OmpA-like domain"/>
    <property type="match status" value="1"/>
</dbReference>